<gene>
    <name evidence="6" type="ORF">GCM10007874_58530</name>
</gene>
<evidence type="ECO:0000256" key="3">
    <source>
        <dbReference type="SAM" id="SignalP"/>
    </source>
</evidence>
<feature type="domain" description="Alpha-2-macroglobulin bait region" evidence="4">
    <location>
        <begin position="1082"/>
        <end position="1238"/>
    </location>
</feature>
<dbReference type="SUPFAM" id="SSF48239">
    <property type="entry name" value="Terpenoid cyclases/Protein prenyltransferases"/>
    <property type="match status" value="1"/>
</dbReference>
<dbReference type="Pfam" id="PF01835">
    <property type="entry name" value="MG2"/>
    <property type="match status" value="1"/>
</dbReference>
<dbReference type="InterPro" id="IPR041246">
    <property type="entry name" value="Bact_MG10"/>
</dbReference>
<reference evidence="7" key="1">
    <citation type="journal article" date="2019" name="Int. J. Syst. Evol. Microbiol.">
        <title>The Global Catalogue of Microorganisms (GCM) 10K type strain sequencing project: providing services to taxonomists for standard genome sequencing and annotation.</title>
        <authorList>
            <consortium name="The Broad Institute Genomics Platform"/>
            <consortium name="The Broad Institute Genome Sequencing Center for Infectious Disease"/>
            <person name="Wu L."/>
            <person name="Ma J."/>
        </authorList>
    </citation>
    <scope>NUCLEOTIDE SEQUENCE [LARGE SCALE GENOMIC DNA]</scope>
    <source>
        <strain evidence="7">NBRC 101365</strain>
    </source>
</reference>
<feature type="region of interest" description="Disordered" evidence="2">
    <location>
        <begin position="432"/>
        <end position="456"/>
    </location>
</feature>
<dbReference type="InterPro" id="IPR001599">
    <property type="entry name" value="Macroglobln_a2"/>
</dbReference>
<dbReference type="Pfam" id="PF17973">
    <property type="entry name" value="bMG10"/>
    <property type="match status" value="1"/>
</dbReference>
<evidence type="ECO:0000313" key="7">
    <source>
        <dbReference type="Proteomes" id="UP001156882"/>
    </source>
</evidence>
<keyword evidence="3" id="KW-0732">Signal</keyword>
<dbReference type="SMART" id="SM01359">
    <property type="entry name" value="A2M_N_2"/>
    <property type="match status" value="1"/>
</dbReference>
<evidence type="ECO:0000259" key="4">
    <source>
        <dbReference type="SMART" id="SM01359"/>
    </source>
</evidence>
<comment type="similarity">
    <text evidence="1">Belongs to the protease inhibitor I39 (alpha-2-macroglobulin) family. Bacterial alpha-2-macroglobulin subfamily.</text>
</comment>
<feature type="domain" description="Alpha-2-macroglobulin" evidence="5">
    <location>
        <begin position="1300"/>
        <end position="1390"/>
    </location>
</feature>
<protein>
    <recommendedName>
        <fullName evidence="8">Alpha-2-macroglobulin</fullName>
    </recommendedName>
</protein>
<dbReference type="EMBL" id="BSPC01000066">
    <property type="protein sequence ID" value="GLS22833.1"/>
    <property type="molecule type" value="Genomic_DNA"/>
</dbReference>
<dbReference type="InterPro" id="IPR002890">
    <property type="entry name" value="MG2"/>
</dbReference>
<name>A0ABQ6CR74_9HYPH</name>
<comment type="caution">
    <text evidence="6">The sequence shown here is derived from an EMBL/GenBank/DDBJ whole genome shotgun (WGS) entry which is preliminary data.</text>
</comment>
<evidence type="ECO:0000256" key="1">
    <source>
        <dbReference type="ARBA" id="ARBA00010556"/>
    </source>
</evidence>
<dbReference type="InterPro" id="IPR051802">
    <property type="entry name" value="YfhM-like"/>
</dbReference>
<evidence type="ECO:0000313" key="6">
    <source>
        <dbReference type="EMBL" id="GLS22833.1"/>
    </source>
</evidence>
<feature type="compositionally biased region" description="Acidic residues" evidence="2">
    <location>
        <begin position="758"/>
        <end position="768"/>
    </location>
</feature>
<evidence type="ECO:0008006" key="8">
    <source>
        <dbReference type="Google" id="ProtNLM"/>
    </source>
</evidence>
<organism evidence="6 7">
    <name type="scientific">Labrys miyagiensis</name>
    <dbReference type="NCBI Taxonomy" id="346912"/>
    <lineage>
        <taxon>Bacteria</taxon>
        <taxon>Pseudomonadati</taxon>
        <taxon>Pseudomonadota</taxon>
        <taxon>Alphaproteobacteria</taxon>
        <taxon>Hyphomicrobiales</taxon>
        <taxon>Xanthobacteraceae</taxon>
        <taxon>Labrys</taxon>
    </lineage>
</organism>
<keyword evidence="7" id="KW-1185">Reference proteome</keyword>
<evidence type="ECO:0000259" key="5">
    <source>
        <dbReference type="SMART" id="SM01360"/>
    </source>
</evidence>
<dbReference type="Pfam" id="PF07703">
    <property type="entry name" value="A2M_BRD"/>
    <property type="match status" value="1"/>
</dbReference>
<dbReference type="SMART" id="SM01360">
    <property type="entry name" value="A2M"/>
    <property type="match status" value="1"/>
</dbReference>
<feature type="region of interest" description="Disordered" evidence="2">
    <location>
        <begin position="728"/>
        <end position="807"/>
    </location>
</feature>
<feature type="compositionally biased region" description="Polar residues" evidence="2">
    <location>
        <begin position="798"/>
        <end position="807"/>
    </location>
</feature>
<feature type="signal peptide" evidence="3">
    <location>
        <begin position="1"/>
        <end position="23"/>
    </location>
</feature>
<dbReference type="PANTHER" id="PTHR40094:SF1">
    <property type="entry name" value="UBIQUITIN DOMAIN-CONTAINING PROTEIN"/>
    <property type="match status" value="1"/>
</dbReference>
<proteinExistence type="inferred from homology"/>
<dbReference type="Pfam" id="PF00207">
    <property type="entry name" value="A2M"/>
    <property type="match status" value="1"/>
</dbReference>
<dbReference type="Gene3D" id="1.50.10.20">
    <property type="match status" value="1"/>
</dbReference>
<accession>A0ABQ6CR74</accession>
<dbReference type="InterPro" id="IPR011625">
    <property type="entry name" value="A2M_N_BRD"/>
</dbReference>
<feature type="chain" id="PRO_5046856186" description="Alpha-2-macroglobulin" evidence="3">
    <location>
        <begin position="24"/>
        <end position="1995"/>
    </location>
</feature>
<feature type="compositionally biased region" description="Low complexity" evidence="2">
    <location>
        <begin position="769"/>
        <end position="779"/>
    </location>
</feature>
<evidence type="ECO:0000256" key="2">
    <source>
        <dbReference type="SAM" id="MobiDB-lite"/>
    </source>
</evidence>
<dbReference type="Gene3D" id="2.60.40.1930">
    <property type="match status" value="1"/>
</dbReference>
<dbReference type="InterPro" id="IPR008930">
    <property type="entry name" value="Terpenoid_cyclase/PrenylTrfase"/>
</dbReference>
<dbReference type="Proteomes" id="UP001156882">
    <property type="component" value="Unassembled WGS sequence"/>
</dbReference>
<dbReference type="PANTHER" id="PTHR40094">
    <property type="entry name" value="ALPHA-2-MACROGLOBULIN HOMOLOG"/>
    <property type="match status" value="1"/>
</dbReference>
<sequence length="1995" mass="215619">MTKFALLLSAFLASAALAPAAHAQQDKAPPVQDVLQRADGTRIVPEKFLRAYDPITVFFPSDTGPAAGGPEDAPQRFVTMEPAVAGAWQWLGPRALQFRPAGKWQPLARIKVKTEGSEASLVPLLPVPASTLPAAGDEPVTELDQITLTFAEPVDVAALKRLLSIELRPSPGIGAEGGLMLGAQDFDVQPLERNNRDDQQSYVVRFHQSVPDGRVAILKLKLADTPDFGDQTFELRVRTAVPFTMTAKDCGHGFDATTTDGVLRCTSYGTDSSSDAVDDNGEAVDGADARAPSYASARGRSLIFRFSSNPVAGEQFPARDALRISPPVDDLAVTAEGSRLVVKGRFLTDQVYTLTVATGTLKDDRSRPLAAGFEQKFAFAPEQAAIVWDASQGVVERFGPQLVPLRGRGYDRADIRIHAIDPLSRDFWPFPEAGLDTKDDDAPPLPGKEPRQWAEDGDASADAIEARIKALGSPAVSKLVDLPIHKGGVDTKFGLDMKPLFANILGPDQPGTYLVGLRAVDGDIRHWLRVQVTDLTLSAVEEPSRVRFAITSLATGKPIDQAQIRLDGVQDDKFVTLATGMTDAQGFFTWDLGQRSKAAIRRVIVTKGLDTLVIDPDHAPAQYARDNWTKPSKAWLDWTTNPDEKRAEDTRTLCHIFTERPIYRPEEPVHIKGYVRNYLGGHLSLAKKSGQLVITGPDKQEWRVPVKLDEYGSFYDKFDANTPATGDYEVHFELGSPKPKGADDGDQQGQKSGSADQPGDDQSDDQADDNQAGAAQPDDSQAGDNQNADDQSGDDQNTEQADNTTQCGSITFKKEAYRLPTFEVVLNNPQTAPLDASFNVDLIARYFAGGLLADRPIHWRAMQYPYNWAPPGHEGFLFSTDARYSGADEFKSSPTLERDGRTDAGGAARISFDTTIEPTAQPRRYMIEATVTGDDDLQVRSITNVYAIPPFALGLKVPRYVPQPGSIEPQILAVDGKGDPVEGLEMTARLIHRNWTSTLQASDFSQGSAKYVTQVMDDVVLERKITSTKDIQTLALEAKEAGVYIVQLEATDRIGRRQQVSVDFFVGGNTPVTWAQAPARTATVSTDKDSYNPGETANLLIQSPFQTARALAIVEEPEGKFRYDWVDIADGYGHYALPVRKEYMPQIPVHFLIMRGRLDASTPSPSAPFDQGKPVTIAATKNVTVTPVKNIVTVSMDYPKKARPGDEVEVTLHLADDTGKPIAGDATFWMIDQAVLSLATEQPLDPLPNFIVKRQSTMALRDTRNMAFGIIPLEEVPGGDEREEMGTDNNISVRKNFTPVPIYLPDVKVGPDGTAKIKVKLPDSLTVFKLRAKAVSGPDRFGYGTGEMLIRQEIVAQPALPRFLRSGDQFEAGIIARVVEGASGNGHGTIASDGLTFQGGKDISFVWEDNKPARIGVLASVPEPKPGKQDVRLRFGVERMADHARDAVEITLPVMPDRIPTKHFEIVEIPPGGSKTLPAPQDSLRPGSFQRAITLTSDQVLVKLVAGLNTLVEYPYGSTEQRISLASSSLAFKSFSPILAAANLDSRIGSDVHNTVLAIDQSVDSDGLVGFWPHSKGNVTLTAWAYSFLVAAEKAGEPVDKALSDRLATVLKLSLRSDYSHLLTGSELRERAEALTALAEGGKLDAAYLAELARSAALMPNVSVARMTSAAAGADNADQRLVGGLADTMWSRIRVLSRDGQLVYDGQTEDDGNPVILPSETRSLAEMVRAAALTSQTDPRFPALKTALLNLGQGDGWGSTNATSAAIRALASVWQRPTMPLPLKLAQGSNVQNLTLDANTPVLREVTLDSSAATVSNTGNAPALALVETSYVSAEPGYQAQAESQGFALTRTLYRVPNGDAPLEKLVPDSSGAIQLKVGDVLEERVELVVSQDRTHVAMTVPLAAGLEPLNPNIATAPAEATPSMAPTLPADWVSYGDDRMFYAYESLPKGNYTVAYRMRALIPGTYTEPSALAETMYVKGVGGTSAAARIVVSK</sequence>
<dbReference type="Gene3D" id="2.60.40.3710">
    <property type="match status" value="1"/>
</dbReference>
<dbReference type="RefSeq" id="WP_284315785.1">
    <property type="nucleotide sequence ID" value="NZ_BSPC01000066.1"/>
</dbReference>